<dbReference type="RefSeq" id="WP_344869207.1">
    <property type="nucleotide sequence ID" value="NZ_BAAAZN010000033.1"/>
</dbReference>
<dbReference type="InterPro" id="IPR050388">
    <property type="entry name" value="ABC_Ni/Peptide_Import"/>
</dbReference>
<keyword evidence="4" id="KW-1003">Cell membrane</keyword>
<organism evidence="9 10">
    <name type="scientific">Amycolatopsis ultiminotia</name>
    <dbReference type="NCBI Taxonomy" id="543629"/>
    <lineage>
        <taxon>Bacteria</taxon>
        <taxon>Bacillati</taxon>
        <taxon>Actinomycetota</taxon>
        <taxon>Actinomycetes</taxon>
        <taxon>Pseudonocardiales</taxon>
        <taxon>Pseudonocardiaceae</taxon>
        <taxon>Amycolatopsis</taxon>
    </lineage>
</organism>
<name>A0ABP6YMG1_9PSEU</name>
<dbReference type="PROSITE" id="PS00211">
    <property type="entry name" value="ABC_TRANSPORTER_1"/>
    <property type="match status" value="1"/>
</dbReference>
<dbReference type="PANTHER" id="PTHR43297">
    <property type="entry name" value="OLIGOPEPTIDE TRANSPORT ATP-BINDING PROTEIN APPD"/>
    <property type="match status" value="1"/>
</dbReference>
<keyword evidence="7" id="KW-0472">Membrane</keyword>
<dbReference type="SMART" id="SM00382">
    <property type="entry name" value="AAA"/>
    <property type="match status" value="2"/>
</dbReference>
<dbReference type="InterPro" id="IPR027417">
    <property type="entry name" value="P-loop_NTPase"/>
</dbReference>
<feature type="domain" description="ABC transporter" evidence="8">
    <location>
        <begin position="6"/>
        <end position="254"/>
    </location>
</feature>
<comment type="subcellular location">
    <subcellularLocation>
        <location evidence="1">Cell membrane</location>
        <topology evidence="1">Peripheral membrane protein</topology>
    </subcellularLocation>
</comment>
<dbReference type="PANTHER" id="PTHR43297:SF2">
    <property type="entry name" value="DIPEPTIDE TRANSPORT ATP-BINDING PROTEIN DPPD"/>
    <property type="match status" value="1"/>
</dbReference>
<dbReference type="Pfam" id="PF08352">
    <property type="entry name" value="oligo_HPY"/>
    <property type="match status" value="2"/>
</dbReference>
<protein>
    <submittedName>
        <fullName evidence="9">ABC transporter ATP-binding protein</fullName>
    </submittedName>
</protein>
<sequence>MSEAVLDIRDLRVSYQDGSTAVDGLSLSVAPGEIVALVGESGSGKSTAALAVLGLLPASAAVSGSVVLTGRDVLDLRGEQLRKLRGPAAGMIFQEPMTALNPLRTIGFQLAEAIRNHDLPRRRHRHYHPRCVELLERVEVPEPAARLKQYPHQLSGGLRQRVMIAIALAAGPKLIIADEPTTALDVTVQQQILDLLRDIRAQEGTATLLITHNMGVVADVADRVLVLRSGRLVEQAPATELFSSPQADYTRELLAAVPQLGSFTHDPAPEEQAKPVLALSEVVVEYGGRRAVDRVSLEVAAGEIVGLVGESGSGKTTLGNCALGLAIPKSGTVEVLGGPLPRGTGRSARAVRRRIGAVFQDPASSLDPRMTVAQTVAEPLVVHTSAGRGERRRRVRELLDAVELPEAMLSRYGHELSGGQRQRVSLARALVLGPDLLIADEPTSALDVSVQASVLEVFRRLHEEFGFGCLFVSHDLAVVDSLCDRVAVLRSGELVEHGPAEVVLRTPQHPYTQALLLSSPVPDPELQRARRVALSTPDPAA</sequence>
<comment type="similarity">
    <text evidence="2">Belongs to the ABC transporter superfamily.</text>
</comment>
<gene>
    <name evidence="9" type="ORF">GCM10022222_84180</name>
</gene>
<keyword evidence="5" id="KW-0547">Nucleotide-binding</keyword>
<reference evidence="10" key="1">
    <citation type="journal article" date="2019" name="Int. J. Syst. Evol. Microbiol.">
        <title>The Global Catalogue of Microorganisms (GCM) 10K type strain sequencing project: providing services to taxonomists for standard genome sequencing and annotation.</title>
        <authorList>
            <consortium name="The Broad Institute Genomics Platform"/>
            <consortium name="The Broad Institute Genome Sequencing Center for Infectious Disease"/>
            <person name="Wu L."/>
            <person name="Ma J."/>
        </authorList>
    </citation>
    <scope>NUCLEOTIDE SEQUENCE [LARGE SCALE GENOMIC DNA]</scope>
    <source>
        <strain evidence="10">JCM 16898</strain>
    </source>
</reference>
<evidence type="ECO:0000256" key="5">
    <source>
        <dbReference type="ARBA" id="ARBA00022741"/>
    </source>
</evidence>
<dbReference type="NCBIfam" id="NF007739">
    <property type="entry name" value="PRK10419.1"/>
    <property type="match status" value="2"/>
</dbReference>
<dbReference type="NCBIfam" id="NF008453">
    <property type="entry name" value="PRK11308.1"/>
    <property type="match status" value="2"/>
</dbReference>
<dbReference type="InterPro" id="IPR003593">
    <property type="entry name" value="AAA+_ATPase"/>
</dbReference>
<comment type="caution">
    <text evidence="9">The sequence shown here is derived from an EMBL/GenBank/DDBJ whole genome shotgun (WGS) entry which is preliminary data.</text>
</comment>
<dbReference type="Pfam" id="PF00005">
    <property type="entry name" value="ABC_tran"/>
    <property type="match status" value="2"/>
</dbReference>
<evidence type="ECO:0000256" key="7">
    <source>
        <dbReference type="ARBA" id="ARBA00023136"/>
    </source>
</evidence>
<evidence type="ECO:0000313" key="10">
    <source>
        <dbReference type="Proteomes" id="UP001500689"/>
    </source>
</evidence>
<evidence type="ECO:0000256" key="4">
    <source>
        <dbReference type="ARBA" id="ARBA00022475"/>
    </source>
</evidence>
<keyword evidence="10" id="KW-1185">Reference proteome</keyword>
<dbReference type="Gene3D" id="3.40.50.300">
    <property type="entry name" value="P-loop containing nucleotide triphosphate hydrolases"/>
    <property type="match status" value="2"/>
</dbReference>
<dbReference type="PROSITE" id="PS50893">
    <property type="entry name" value="ABC_TRANSPORTER_2"/>
    <property type="match status" value="2"/>
</dbReference>
<dbReference type="InterPro" id="IPR003439">
    <property type="entry name" value="ABC_transporter-like_ATP-bd"/>
</dbReference>
<dbReference type="SUPFAM" id="SSF52540">
    <property type="entry name" value="P-loop containing nucleoside triphosphate hydrolases"/>
    <property type="match status" value="2"/>
</dbReference>
<dbReference type="InterPro" id="IPR017871">
    <property type="entry name" value="ABC_transporter-like_CS"/>
</dbReference>
<feature type="domain" description="ABC transporter" evidence="8">
    <location>
        <begin position="277"/>
        <end position="516"/>
    </location>
</feature>
<evidence type="ECO:0000259" key="8">
    <source>
        <dbReference type="PROSITE" id="PS50893"/>
    </source>
</evidence>
<proteinExistence type="inferred from homology"/>
<evidence type="ECO:0000256" key="6">
    <source>
        <dbReference type="ARBA" id="ARBA00022840"/>
    </source>
</evidence>
<evidence type="ECO:0000256" key="1">
    <source>
        <dbReference type="ARBA" id="ARBA00004202"/>
    </source>
</evidence>
<evidence type="ECO:0000256" key="2">
    <source>
        <dbReference type="ARBA" id="ARBA00005417"/>
    </source>
</evidence>
<dbReference type="InterPro" id="IPR013563">
    <property type="entry name" value="Oligopep_ABC_C"/>
</dbReference>
<evidence type="ECO:0000313" key="9">
    <source>
        <dbReference type="EMBL" id="GAA3586628.1"/>
    </source>
</evidence>
<dbReference type="CDD" id="cd03257">
    <property type="entry name" value="ABC_NikE_OppD_transporters"/>
    <property type="match status" value="2"/>
</dbReference>
<accession>A0ABP6YMG1</accession>
<dbReference type="GO" id="GO:0005524">
    <property type="term" value="F:ATP binding"/>
    <property type="evidence" value="ECO:0007669"/>
    <property type="project" value="UniProtKB-KW"/>
</dbReference>
<evidence type="ECO:0000256" key="3">
    <source>
        <dbReference type="ARBA" id="ARBA00022448"/>
    </source>
</evidence>
<dbReference type="EMBL" id="BAAAZN010000033">
    <property type="protein sequence ID" value="GAA3586628.1"/>
    <property type="molecule type" value="Genomic_DNA"/>
</dbReference>
<keyword evidence="3" id="KW-0813">Transport</keyword>
<keyword evidence="6 9" id="KW-0067">ATP-binding</keyword>
<dbReference type="Proteomes" id="UP001500689">
    <property type="component" value="Unassembled WGS sequence"/>
</dbReference>